<dbReference type="Proteomes" id="UP000029981">
    <property type="component" value="Chromosome 2"/>
</dbReference>
<organism evidence="2 3">
    <name type="scientific">Cucumis sativus</name>
    <name type="common">Cucumber</name>
    <dbReference type="NCBI Taxonomy" id="3659"/>
    <lineage>
        <taxon>Eukaryota</taxon>
        <taxon>Viridiplantae</taxon>
        <taxon>Streptophyta</taxon>
        <taxon>Embryophyta</taxon>
        <taxon>Tracheophyta</taxon>
        <taxon>Spermatophyta</taxon>
        <taxon>Magnoliopsida</taxon>
        <taxon>eudicotyledons</taxon>
        <taxon>Gunneridae</taxon>
        <taxon>Pentapetalae</taxon>
        <taxon>rosids</taxon>
        <taxon>fabids</taxon>
        <taxon>Cucurbitales</taxon>
        <taxon>Cucurbitaceae</taxon>
        <taxon>Benincaseae</taxon>
        <taxon>Cucumis</taxon>
    </lineage>
</organism>
<dbReference type="AlphaFoldDB" id="A0A0A0LL91"/>
<evidence type="ECO:0000313" key="3">
    <source>
        <dbReference type="Proteomes" id="UP000029981"/>
    </source>
</evidence>
<reference evidence="2 3" key="3">
    <citation type="journal article" date="2010" name="BMC Genomics">
        <title>Transcriptome sequencing and comparative analysis of cucumber flowers with different sex types.</title>
        <authorList>
            <person name="Guo S."/>
            <person name="Zheng Y."/>
            <person name="Joung J.G."/>
            <person name="Liu S."/>
            <person name="Zhang Z."/>
            <person name="Crasta O.R."/>
            <person name="Sobral B.W."/>
            <person name="Xu Y."/>
            <person name="Huang S."/>
            <person name="Fei Z."/>
        </authorList>
    </citation>
    <scope>NUCLEOTIDE SEQUENCE [LARGE SCALE GENOMIC DNA]</scope>
    <source>
        <strain evidence="3">cv. 9930</strain>
    </source>
</reference>
<protein>
    <submittedName>
        <fullName evidence="2">Uncharacterized protein</fullName>
    </submittedName>
</protein>
<keyword evidence="3" id="KW-1185">Reference proteome</keyword>
<sequence>MCWASKSGLFQIGRGTHRGSHVNTTTHVKENQWQRKKEDNDRVVSFSRSQLLLCSSSRSELLFILFLNR</sequence>
<reference evidence="2 3" key="4">
    <citation type="journal article" date="2011" name="BMC Genomics">
        <title>RNA-Seq improves annotation of protein-coding genes in the cucumber genome.</title>
        <authorList>
            <person name="Li Z."/>
            <person name="Zhang Z."/>
            <person name="Yan P."/>
            <person name="Huang S."/>
            <person name="Fei Z."/>
            <person name="Lin K."/>
        </authorList>
    </citation>
    <scope>NUCLEOTIDE SEQUENCE [LARGE SCALE GENOMIC DNA]</scope>
    <source>
        <strain evidence="3">cv. 9930</strain>
    </source>
</reference>
<reference evidence="2 3" key="1">
    <citation type="journal article" date="2009" name="Nat. Genet.">
        <title>The genome of the cucumber, Cucumis sativus L.</title>
        <authorList>
            <person name="Huang S."/>
            <person name="Li R."/>
            <person name="Zhang Z."/>
            <person name="Li L."/>
            <person name="Gu X."/>
            <person name="Fan W."/>
            <person name="Lucas W.J."/>
            <person name="Wang X."/>
            <person name="Xie B."/>
            <person name="Ni P."/>
            <person name="Ren Y."/>
            <person name="Zhu H."/>
            <person name="Li J."/>
            <person name="Lin K."/>
            <person name="Jin W."/>
            <person name="Fei Z."/>
            <person name="Li G."/>
            <person name="Staub J."/>
            <person name="Kilian A."/>
            <person name="van der Vossen E.A."/>
            <person name="Wu Y."/>
            <person name="Guo J."/>
            <person name="He J."/>
            <person name="Jia Z."/>
            <person name="Ren Y."/>
            <person name="Tian G."/>
            <person name="Lu Y."/>
            <person name="Ruan J."/>
            <person name="Qian W."/>
            <person name="Wang M."/>
            <person name="Huang Q."/>
            <person name="Li B."/>
            <person name="Xuan Z."/>
            <person name="Cao J."/>
            <person name="Asan"/>
            <person name="Wu Z."/>
            <person name="Zhang J."/>
            <person name="Cai Q."/>
            <person name="Bai Y."/>
            <person name="Zhao B."/>
            <person name="Han Y."/>
            <person name="Li Y."/>
            <person name="Li X."/>
            <person name="Wang S."/>
            <person name="Shi Q."/>
            <person name="Liu S."/>
            <person name="Cho W.K."/>
            <person name="Kim J.Y."/>
            <person name="Xu Y."/>
            <person name="Heller-Uszynska K."/>
            <person name="Miao H."/>
            <person name="Cheng Z."/>
            <person name="Zhang S."/>
            <person name="Wu J."/>
            <person name="Yang Y."/>
            <person name="Kang H."/>
            <person name="Li M."/>
            <person name="Liang H."/>
            <person name="Ren X."/>
            <person name="Shi Z."/>
            <person name="Wen M."/>
            <person name="Jian M."/>
            <person name="Yang H."/>
            <person name="Zhang G."/>
            <person name="Yang Z."/>
            <person name="Chen R."/>
            <person name="Liu S."/>
            <person name="Li J."/>
            <person name="Ma L."/>
            <person name="Liu H."/>
            <person name="Zhou Y."/>
            <person name="Zhao J."/>
            <person name="Fang X."/>
            <person name="Li G."/>
            <person name="Fang L."/>
            <person name="Li Y."/>
            <person name="Liu D."/>
            <person name="Zheng H."/>
            <person name="Zhang Y."/>
            <person name="Qin N."/>
            <person name="Li Z."/>
            <person name="Yang G."/>
            <person name="Yang S."/>
            <person name="Bolund L."/>
            <person name="Kristiansen K."/>
            <person name="Zheng H."/>
            <person name="Li S."/>
            <person name="Zhang X."/>
            <person name="Yang H."/>
            <person name="Wang J."/>
            <person name="Sun R."/>
            <person name="Zhang B."/>
            <person name="Jiang S."/>
            <person name="Wang J."/>
            <person name="Du Y."/>
            <person name="Li S."/>
        </authorList>
    </citation>
    <scope>NUCLEOTIDE SEQUENCE [LARGE SCALE GENOMIC DNA]</scope>
    <source>
        <strain evidence="3">cv. 9930</strain>
    </source>
</reference>
<gene>
    <name evidence="2" type="ORF">Csa_2G357310</name>
</gene>
<accession>A0A0A0LL91</accession>
<feature type="region of interest" description="Disordered" evidence="1">
    <location>
        <begin position="15"/>
        <end position="34"/>
    </location>
</feature>
<reference evidence="2 3" key="2">
    <citation type="journal article" date="2009" name="PLoS ONE">
        <title>An integrated genetic and cytogenetic map of the cucumber genome.</title>
        <authorList>
            <person name="Ren Y."/>
            <person name="Zhang Z."/>
            <person name="Liu J."/>
            <person name="Staub J.E."/>
            <person name="Han Y."/>
            <person name="Cheng Z."/>
            <person name="Li X."/>
            <person name="Lu J."/>
            <person name="Miao H."/>
            <person name="Kang H."/>
            <person name="Xie B."/>
            <person name="Gu X."/>
            <person name="Wang X."/>
            <person name="Du Y."/>
            <person name="Jin W."/>
            <person name="Huang S."/>
        </authorList>
    </citation>
    <scope>NUCLEOTIDE SEQUENCE [LARGE SCALE GENOMIC DNA]</scope>
    <source>
        <strain evidence="3">cv. 9930</strain>
    </source>
</reference>
<dbReference type="Gramene" id="KGN62508">
    <property type="protein sequence ID" value="KGN62508"/>
    <property type="gene ID" value="Csa_2G357310"/>
</dbReference>
<proteinExistence type="predicted"/>
<evidence type="ECO:0000256" key="1">
    <source>
        <dbReference type="SAM" id="MobiDB-lite"/>
    </source>
</evidence>
<name>A0A0A0LL91_CUCSA</name>
<dbReference type="EMBL" id="CM002923">
    <property type="protein sequence ID" value="KGN62508.1"/>
    <property type="molecule type" value="Genomic_DNA"/>
</dbReference>
<evidence type="ECO:0000313" key="2">
    <source>
        <dbReference type="EMBL" id="KGN62508.1"/>
    </source>
</evidence>